<dbReference type="InterPro" id="IPR036388">
    <property type="entry name" value="WH-like_DNA-bd_sf"/>
</dbReference>
<dbReference type="InterPro" id="IPR000847">
    <property type="entry name" value="LysR_HTH_N"/>
</dbReference>
<accession>A0A3Q8XNW1</accession>
<dbReference type="Proteomes" id="UP000268192">
    <property type="component" value="Chromosome"/>
</dbReference>
<dbReference type="RefSeq" id="WP_126007920.1">
    <property type="nucleotide sequence ID" value="NZ_CP032509.1"/>
</dbReference>
<dbReference type="Pfam" id="PF03466">
    <property type="entry name" value="LysR_substrate"/>
    <property type="match status" value="1"/>
</dbReference>
<keyword evidence="3" id="KW-0238">DNA-binding</keyword>
<feature type="domain" description="HTH lysR-type" evidence="6">
    <location>
        <begin position="5"/>
        <end position="62"/>
    </location>
</feature>
<protein>
    <submittedName>
        <fullName evidence="7">LysR family transcriptional regulator</fullName>
    </submittedName>
</protein>
<comment type="similarity">
    <text evidence="1">Belongs to the LysR transcriptional regulatory family.</text>
</comment>
<evidence type="ECO:0000256" key="3">
    <source>
        <dbReference type="ARBA" id="ARBA00023125"/>
    </source>
</evidence>
<name>A0A3Q8XNW1_9HYPH</name>
<evidence type="ECO:0000259" key="6">
    <source>
        <dbReference type="PROSITE" id="PS50931"/>
    </source>
</evidence>
<keyword evidence="5" id="KW-0804">Transcription</keyword>
<dbReference type="InterPro" id="IPR036390">
    <property type="entry name" value="WH_DNA-bd_sf"/>
</dbReference>
<dbReference type="AlphaFoldDB" id="A0A3Q8XNW1"/>
<dbReference type="SUPFAM" id="SSF46785">
    <property type="entry name" value="Winged helix' DNA-binding domain"/>
    <property type="match status" value="1"/>
</dbReference>
<evidence type="ECO:0000256" key="1">
    <source>
        <dbReference type="ARBA" id="ARBA00009437"/>
    </source>
</evidence>
<gene>
    <name evidence="7" type="ORF">D5400_04140</name>
</gene>
<evidence type="ECO:0000256" key="5">
    <source>
        <dbReference type="ARBA" id="ARBA00023163"/>
    </source>
</evidence>
<dbReference type="Gene3D" id="3.40.190.10">
    <property type="entry name" value="Periplasmic binding protein-like II"/>
    <property type="match status" value="2"/>
</dbReference>
<evidence type="ECO:0000256" key="4">
    <source>
        <dbReference type="ARBA" id="ARBA00023159"/>
    </source>
</evidence>
<sequence>MPFRPSFRQLEYVVAVDDLRHFGRAAKRCHVSQPTLSVQVSLVEEGLGVTLFERTSSQVVPTPAGERLAKGARLLLSSFDDLLQDLSAQAASLGGMMRIGTPASFGPYFLRWLLPGLHEQYPDLQVYIREDSPAALEAAVADGTLDCGIGPSPERAGLSFRPIGRETIFLGVPAEHGLSARGTVELKEIAGETLLALGRGHRLLENVRHLAAASGAHINEDFEGSSLDAIRQMVSIGMGLSLFPELYARSEFRGEADVKLLGFEDWDERREVSVYWREGSGRERHYQALADAADVIAIKLGIAGDRRGNSGTPSKNRS</sequence>
<keyword evidence="4" id="KW-0010">Activator</keyword>
<dbReference type="CDD" id="cd08411">
    <property type="entry name" value="PBP2_OxyR"/>
    <property type="match status" value="1"/>
</dbReference>
<dbReference type="EMBL" id="CP032509">
    <property type="protein sequence ID" value="AZN70572.1"/>
    <property type="molecule type" value="Genomic_DNA"/>
</dbReference>
<dbReference type="GO" id="GO:0003677">
    <property type="term" value="F:DNA binding"/>
    <property type="evidence" value="ECO:0007669"/>
    <property type="project" value="UniProtKB-KW"/>
</dbReference>
<reference evidence="7 8" key="1">
    <citation type="submission" date="2018-09" db="EMBL/GenBank/DDBJ databases">
        <title>Marinorhizobium profundi gen. nov., sp. nov., isolated from a deep-sea sediment sample from the New Britain Trench and proposal of Marinorhizobiaceae fam. nov. in the order Rhizobiales of the class Alphaproteobacteria.</title>
        <authorList>
            <person name="Cao J."/>
        </authorList>
    </citation>
    <scope>NUCLEOTIDE SEQUENCE [LARGE SCALE GENOMIC DNA]</scope>
    <source>
        <strain evidence="7 8">WS11</strain>
    </source>
</reference>
<dbReference type="KEGG" id="abaw:D5400_04140"/>
<dbReference type="GO" id="GO:0032993">
    <property type="term" value="C:protein-DNA complex"/>
    <property type="evidence" value="ECO:0007669"/>
    <property type="project" value="TreeGrafter"/>
</dbReference>
<dbReference type="PANTHER" id="PTHR30346">
    <property type="entry name" value="TRANSCRIPTIONAL DUAL REGULATOR HCAR-RELATED"/>
    <property type="match status" value="1"/>
</dbReference>
<evidence type="ECO:0000313" key="7">
    <source>
        <dbReference type="EMBL" id="AZN70572.1"/>
    </source>
</evidence>
<keyword evidence="8" id="KW-1185">Reference proteome</keyword>
<dbReference type="PROSITE" id="PS50931">
    <property type="entry name" value="HTH_LYSR"/>
    <property type="match status" value="1"/>
</dbReference>
<dbReference type="Pfam" id="PF00126">
    <property type="entry name" value="HTH_1"/>
    <property type="match status" value="1"/>
</dbReference>
<organism evidence="7 8">
    <name type="scientific">Georhizobium profundi</name>
    <dbReference type="NCBI Taxonomy" id="2341112"/>
    <lineage>
        <taxon>Bacteria</taxon>
        <taxon>Pseudomonadati</taxon>
        <taxon>Pseudomonadota</taxon>
        <taxon>Alphaproteobacteria</taxon>
        <taxon>Hyphomicrobiales</taxon>
        <taxon>Rhizobiaceae</taxon>
        <taxon>Georhizobium</taxon>
    </lineage>
</organism>
<keyword evidence="2" id="KW-0805">Transcription regulation</keyword>
<dbReference type="InterPro" id="IPR005119">
    <property type="entry name" value="LysR_subst-bd"/>
</dbReference>
<evidence type="ECO:0000313" key="8">
    <source>
        <dbReference type="Proteomes" id="UP000268192"/>
    </source>
</evidence>
<dbReference type="FunFam" id="1.10.10.10:FF:000001">
    <property type="entry name" value="LysR family transcriptional regulator"/>
    <property type="match status" value="1"/>
</dbReference>
<proteinExistence type="inferred from homology"/>
<dbReference type="PANTHER" id="PTHR30346:SF26">
    <property type="entry name" value="HYDROGEN PEROXIDE-INDUCIBLE GENES ACTIVATOR"/>
    <property type="match status" value="1"/>
</dbReference>
<dbReference type="GO" id="GO:0003700">
    <property type="term" value="F:DNA-binding transcription factor activity"/>
    <property type="evidence" value="ECO:0007669"/>
    <property type="project" value="InterPro"/>
</dbReference>
<dbReference type="OrthoDB" id="9775392at2"/>
<dbReference type="PRINTS" id="PR00039">
    <property type="entry name" value="HTHLYSR"/>
</dbReference>
<dbReference type="Gene3D" id="1.10.10.10">
    <property type="entry name" value="Winged helix-like DNA-binding domain superfamily/Winged helix DNA-binding domain"/>
    <property type="match status" value="1"/>
</dbReference>
<dbReference type="SUPFAM" id="SSF53850">
    <property type="entry name" value="Periplasmic binding protein-like II"/>
    <property type="match status" value="1"/>
</dbReference>
<evidence type="ECO:0000256" key="2">
    <source>
        <dbReference type="ARBA" id="ARBA00023015"/>
    </source>
</evidence>